<feature type="domain" description="Iminophenyl-pyruvate dimer synthase" evidence="1">
    <location>
        <begin position="42"/>
        <end position="269"/>
    </location>
</feature>
<dbReference type="Proteomes" id="UP000266313">
    <property type="component" value="Chromosome"/>
</dbReference>
<evidence type="ECO:0000259" key="1">
    <source>
        <dbReference type="Pfam" id="PF12902"/>
    </source>
</evidence>
<accession>A0A250KUM9</accession>
<reference evidence="2 3" key="1">
    <citation type="submission" date="2016-12" db="EMBL/GenBank/DDBJ databases">
        <title>Genome sequencing of Methylocaldum marinum.</title>
        <authorList>
            <person name="Takeuchi M."/>
            <person name="Kamagata Y."/>
            <person name="Hiraoka S."/>
            <person name="Oshima K."/>
            <person name="Hattori M."/>
            <person name="Iwasaki W."/>
        </authorList>
    </citation>
    <scope>NUCLEOTIDE SEQUENCE [LARGE SCALE GENOMIC DNA]</scope>
    <source>
        <strain evidence="2 3">S8</strain>
    </source>
</reference>
<dbReference type="AlphaFoldDB" id="A0A250KUM9"/>
<organism evidence="2 3">
    <name type="scientific">Methylocaldum marinum</name>
    <dbReference type="NCBI Taxonomy" id="1432792"/>
    <lineage>
        <taxon>Bacteria</taxon>
        <taxon>Pseudomonadati</taxon>
        <taxon>Pseudomonadota</taxon>
        <taxon>Gammaproteobacteria</taxon>
        <taxon>Methylococcales</taxon>
        <taxon>Methylococcaceae</taxon>
        <taxon>Methylocaldum</taxon>
    </lineage>
</organism>
<dbReference type="Pfam" id="PF12902">
    <property type="entry name" value="Ferritin-like"/>
    <property type="match status" value="1"/>
</dbReference>
<evidence type="ECO:0000313" key="3">
    <source>
        <dbReference type="Proteomes" id="UP000266313"/>
    </source>
</evidence>
<dbReference type="InterPro" id="IPR012347">
    <property type="entry name" value="Ferritin-like"/>
</dbReference>
<dbReference type="InterPro" id="IPR026820">
    <property type="entry name" value="VioB/RebD_dom"/>
</dbReference>
<evidence type="ECO:0000313" key="2">
    <source>
        <dbReference type="EMBL" id="BBA33479.1"/>
    </source>
</evidence>
<dbReference type="KEGG" id="mmai:sS8_1520"/>
<proteinExistence type="predicted"/>
<name>A0A250KUM9_9GAMM</name>
<sequence length="462" mass="51825">MLRGRGILPAGLAPQTQAAPVESVPPEFNHRDYVIYLLHMDAAIEHALMVQYLYAAYTLGGPQVPEAYHQTVAGWREVILGVAKEEMAHLISVQNVLRLIGGPLHLAREDFPWISPFFPFPFKLEPLTLDSLAKYVYAESPEDWSGPWAEDVKRRVDQQAPNPHRVSELFAELIGLMENPEFLPDATFQPNTYPFQASWDEWGRGYKAGARGNHFRAGPEQTPDLLVVPLASRDDAVSALKKIAQQGEAYGTLGADGLPSHFERFLEIYKHLTKLLSVGHWEPARPVAINPYVPINGGFEEGTPILYPEAQDWASLSNIRYRMLLNFLLHSFELDDGLKRAGTWTPRGLIINSAFGEMYNLRAISEFLMQTPLALASEPGADKVAGPPFLMPYTLNLPQAEADRWRLHRDTLRASARLIERLLPISPPERHGYLRALRENDQALLQSIDRILAGQSTPHALL</sequence>
<protein>
    <recommendedName>
        <fullName evidence="1">Iminophenyl-pyruvate dimer synthase domain-containing protein</fullName>
    </recommendedName>
</protein>
<dbReference type="Gene3D" id="1.20.1260.10">
    <property type="match status" value="1"/>
</dbReference>
<dbReference type="EMBL" id="AP017928">
    <property type="protein sequence ID" value="BBA33479.1"/>
    <property type="molecule type" value="Genomic_DNA"/>
</dbReference>
<gene>
    <name evidence="2" type="ORF">sS8_1520</name>
</gene>
<keyword evidence="3" id="KW-1185">Reference proteome</keyword>